<dbReference type="EMBL" id="NTFS01000042">
    <property type="protein sequence ID" value="PAX59661.1"/>
    <property type="molecule type" value="Genomic_DNA"/>
</dbReference>
<protein>
    <submittedName>
        <fullName evidence="1">Uncharacterized protein</fullName>
    </submittedName>
</protein>
<gene>
    <name evidence="1" type="ORF">CK510_06050</name>
</gene>
<name>A0A2A2TMC4_9CYAN</name>
<dbReference type="RefSeq" id="WP_095720835.1">
    <property type="nucleotide sequence ID" value="NZ_NTFS01000042.1"/>
</dbReference>
<sequence length="272" mass="31067">MVTEIKLGLCNPPEPIYLYVKNGELSGESYLWYNYNINNEKTIPVQQRGLTGYLQNLRLTSKEFRGQSNLKLDIVIAADEIYIVRTGIETNFAKTFLLAVSQVKDFSKPLIIAATPGEENVVFCRLYDAATKIRIRSEWNRDADWAGIISNVQSKLVASQQEVTFPQQQTEPNQDVRVKQIRILLNYPVELVVEWLQFQGVELPNQLEPNKIDELVKLMCLSWGQDKFENLDFATNSYQKSVVGAMNNGISEIEAITTWMENISEREILNPA</sequence>
<reference evidence="1 2" key="1">
    <citation type="submission" date="2017-08" db="EMBL/GenBank/DDBJ databases">
        <title>Draft genome sequence of filamentous cyanobacterium Calothrix elsteri CCALA 953.</title>
        <authorList>
            <person name="Gagunashvili A.N."/>
            <person name="Elster J."/>
            <person name="Andresson O.S."/>
        </authorList>
    </citation>
    <scope>NUCLEOTIDE SEQUENCE [LARGE SCALE GENOMIC DNA]</scope>
    <source>
        <strain evidence="1 2">CCALA 953</strain>
    </source>
</reference>
<dbReference type="Proteomes" id="UP000218238">
    <property type="component" value="Unassembled WGS sequence"/>
</dbReference>
<dbReference type="AlphaFoldDB" id="A0A2A2TMC4"/>
<comment type="caution">
    <text evidence="1">The sequence shown here is derived from an EMBL/GenBank/DDBJ whole genome shotgun (WGS) entry which is preliminary data.</text>
</comment>
<proteinExistence type="predicted"/>
<evidence type="ECO:0000313" key="2">
    <source>
        <dbReference type="Proteomes" id="UP000218238"/>
    </source>
</evidence>
<evidence type="ECO:0000313" key="1">
    <source>
        <dbReference type="EMBL" id="PAX59661.1"/>
    </source>
</evidence>
<keyword evidence="2" id="KW-1185">Reference proteome</keyword>
<organism evidence="1 2">
    <name type="scientific">Brunnivagina elsteri CCALA 953</name>
    <dbReference type="NCBI Taxonomy" id="987040"/>
    <lineage>
        <taxon>Bacteria</taxon>
        <taxon>Bacillati</taxon>
        <taxon>Cyanobacteriota</taxon>
        <taxon>Cyanophyceae</taxon>
        <taxon>Nostocales</taxon>
        <taxon>Calotrichaceae</taxon>
        <taxon>Brunnivagina</taxon>
    </lineage>
</organism>
<accession>A0A2A2TMC4</accession>
<dbReference type="OrthoDB" id="579898at2"/>